<dbReference type="NCBIfam" id="TIGR00797">
    <property type="entry name" value="matE"/>
    <property type="match status" value="1"/>
</dbReference>
<name>A0A9D1LZC4_9FIRM</name>
<evidence type="ECO:0000256" key="10">
    <source>
        <dbReference type="SAM" id="Phobius"/>
    </source>
</evidence>
<dbReference type="Proteomes" id="UP000824118">
    <property type="component" value="Unassembled WGS sequence"/>
</dbReference>
<feature type="transmembrane region" description="Helical" evidence="10">
    <location>
        <begin position="273"/>
        <end position="291"/>
    </location>
</feature>
<proteinExistence type="inferred from homology"/>
<keyword evidence="7 10" id="KW-1133">Transmembrane helix</keyword>
<dbReference type="GO" id="GO:0042910">
    <property type="term" value="F:xenobiotic transmembrane transporter activity"/>
    <property type="evidence" value="ECO:0007669"/>
    <property type="project" value="InterPro"/>
</dbReference>
<comment type="subcellular location">
    <subcellularLocation>
        <location evidence="1">Cell membrane</location>
        <topology evidence="1">Multi-pass membrane protein</topology>
    </subcellularLocation>
</comment>
<dbReference type="GO" id="GO:0005886">
    <property type="term" value="C:plasma membrane"/>
    <property type="evidence" value="ECO:0007669"/>
    <property type="project" value="UniProtKB-SubCell"/>
</dbReference>
<keyword evidence="8 10" id="KW-0472">Membrane</keyword>
<dbReference type="InterPro" id="IPR048279">
    <property type="entry name" value="MdtK-like"/>
</dbReference>
<dbReference type="InterPro" id="IPR002528">
    <property type="entry name" value="MATE_fam"/>
</dbReference>
<evidence type="ECO:0000256" key="5">
    <source>
        <dbReference type="ARBA" id="ARBA00022475"/>
    </source>
</evidence>
<feature type="transmembrane region" description="Helical" evidence="10">
    <location>
        <begin position="199"/>
        <end position="217"/>
    </location>
</feature>
<dbReference type="GO" id="GO:0015297">
    <property type="term" value="F:antiporter activity"/>
    <property type="evidence" value="ECO:0007669"/>
    <property type="project" value="InterPro"/>
</dbReference>
<evidence type="ECO:0000256" key="3">
    <source>
        <dbReference type="ARBA" id="ARBA00022106"/>
    </source>
</evidence>
<feature type="transmembrane region" description="Helical" evidence="10">
    <location>
        <begin position="360"/>
        <end position="377"/>
    </location>
</feature>
<sequence>MGEKNRMETEPVGKLLLKMAVPTVLAQIVNLLYNIVDRMYVGRIEGIGTLALGGLGVSFPILILISAFSYLIGAGGASRAAIFMGRKENDTAERILGSCTLMTIIASAVLTVFFLVFREPILLIFGATPENLPFAMEYTQIYLYGTVFVLSALGLNMFITNQGFTKTSMATVCIGAVLNIILDPIFIFCFNMGVRGAALATIISQCVSAVWVVVFLTSKRTILKIKIKYLRLPWAVVSGVISLGISPFIMQATECLVQLVFNRGMRTYGDNNYIALMLILFSLTQMIWMPLQGISQGAQPIIGYNFGAGNKERVKSTFKILFITNVAFSVGVILLVELFPQVFLGCFTPDENVISIGKNALRLFLAGMALMGAQSACQQTFLALGQAKISTFLALLRKVILLIPLALILPPLGLGVWGFFLAEALSDVIAATVTTTMFKLKINGILERGAQGQKLKA</sequence>
<dbReference type="PANTHER" id="PTHR43823:SF3">
    <property type="entry name" value="MULTIDRUG EXPORT PROTEIN MEPA"/>
    <property type="match status" value="1"/>
</dbReference>
<evidence type="ECO:0000256" key="8">
    <source>
        <dbReference type="ARBA" id="ARBA00023136"/>
    </source>
</evidence>
<feature type="transmembrane region" description="Helical" evidence="10">
    <location>
        <begin position="229"/>
        <end position="253"/>
    </location>
</feature>
<keyword evidence="4" id="KW-0813">Transport</keyword>
<evidence type="ECO:0000313" key="12">
    <source>
        <dbReference type="Proteomes" id="UP000824118"/>
    </source>
</evidence>
<dbReference type="AlphaFoldDB" id="A0A9D1LZC4"/>
<feature type="transmembrane region" description="Helical" evidence="10">
    <location>
        <begin position="95"/>
        <end position="117"/>
    </location>
</feature>
<dbReference type="Pfam" id="PF01554">
    <property type="entry name" value="MatE"/>
    <property type="match status" value="2"/>
</dbReference>
<feature type="transmembrane region" description="Helical" evidence="10">
    <location>
        <begin position="141"/>
        <end position="159"/>
    </location>
</feature>
<dbReference type="PIRSF" id="PIRSF006603">
    <property type="entry name" value="DinF"/>
    <property type="match status" value="1"/>
</dbReference>
<comment type="similarity">
    <text evidence="2">Belongs to the multi antimicrobial extrusion (MATE) (TC 2.A.66.1) family. MepA subfamily.</text>
</comment>
<gene>
    <name evidence="11" type="ORF">IAD22_07235</name>
</gene>
<dbReference type="InterPro" id="IPR045070">
    <property type="entry name" value="MATE_MepA-like"/>
</dbReference>
<evidence type="ECO:0000256" key="7">
    <source>
        <dbReference type="ARBA" id="ARBA00022989"/>
    </source>
</evidence>
<keyword evidence="5" id="KW-1003">Cell membrane</keyword>
<feature type="transmembrane region" description="Helical" evidence="10">
    <location>
        <begin position="47"/>
        <end position="74"/>
    </location>
</feature>
<reference evidence="11" key="1">
    <citation type="submission" date="2020-10" db="EMBL/GenBank/DDBJ databases">
        <authorList>
            <person name="Gilroy R."/>
        </authorList>
    </citation>
    <scope>NUCLEOTIDE SEQUENCE</scope>
    <source>
        <strain evidence="11">ChiGjej1B1-1684</strain>
    </source>
</reference>
<dbReference type="InterPro" id="IPR051327">
    <property type="entry name" value="MATE_MepA_subfamily"/>
</dbReference>
<feature type="transmembrane region" description="Helical" evidence="10">
    <location>
        <begin position="171"/>
        <end position="193"/>
    </location>
</feature>
<evidence type="ECO:0000256" key="6">
    <source>
        <dbReference type="ARBA" id="ARBA00022692"/>
    </source>
</evidence>
<organism evidence="11 12">
    <name type="scientific">Candidatus Limousia pullorum</name>
    <dbReference type="NCBI Taxonomy" id="2840860"/>
    <lineage>
        <taxon>Bacteria</taxon>
        <taxon>Bacillati</taxon>
        <taxon>Bacillota</taxon>
        <taxon>Clostridia</taxon>
        <taxon>Eubacteriales</taxon>
        <taxon>Oscillospiraceae</taxon>
        <taxon>Oscillospiraceae incertae sedis</taxon>
        <taxon>Candidatus Limousia</taxon>
    </lineage>
</organism>
<accession>A0A9D1LZC4</accession>
<reference evidence="11" key="2">
    <citation type="journal article" date="2021" name="PeerJ">
        <title>Extensive microbial diversity within the chicken gut microbiome revealed by metagenomics and culture.</title>
        <authorList>
            <person name="Gilroy R."/>
            <person name="Ravi A."/>
            <person name="Getino M."/>
            <person name="Pursley I."/>
            <person name="Horton D.L."/>
            <person name="Alikhan N.F."/>
            <person name="Baker D."/>
            <person name="Gharbi K."/>
            <person name="Hall N."/>
            <person name="Watson M."/>
            <person name="Adriaenssens E.M."/>
            <person name="Foster-Nyarko E."/>
            <person name="Jarju S."/>
            <person name="Secka A."/>
            <person name="Antonio M."/>
            <person name="Oren A."/>
            <person name="Chaudhuri R.R."/>
            <person name="La Ragione R."/>
            <person name="Hildebrand F."/>
            <person name="Pallen M.J."/>
        </authorList>
    </citation>
    <scope>NUCLEOTIDE SEQUENCE</scope>
    <source>
        <strain evidence="11">ChiGjej1B1-1684</strain>
    </source>
</reference>
<protein>
    <recommendedName>
        <fullName evidence="3">Multidrug export protein MepA</fullName>
    </recommendedName>
</protein>
<dbReference type="CDD" id="cd13143">
    <property type="entry name" value="MATE_MepA_like"/>
    <property type="match status" value="1"/>
</dbReference>
<keyword evidence="9" id="KW-0046">Antibiotic resistance</keyword>
<evidence type="ECO:0000256" key="2">
    <source>
        <dbReference type="ARBA" id="ARBA00008417"/>
    </source>
</evidence>
<evidence type="ECO:0000313" key="11">
    <source>
        <dbReference type="EMBL" id="HIU50790.1"/>
    </source>
</evidence>
<feature type="transmembrane region" description="Helical" evidence="10">
    <location>
        <begin position="389"/>
        <end position="409"/>
    </location>
</feature>
<dbReference type="GO" id="GO:0046677">
    <property type="term" value="P:response to antibiotic"/>
    <property type="evidence" value="ECO:0007669"/>
    <property type="project" value="UniProtKB-KW"/>
</dbReference>
<feature type="transmembrane region" description="Helical" evidence="10">
    <location>
        <begin position="15"/>
        <end position="35"/>
    </location>
</feature>
<keyword evidence="6 10" id="KW-0812">Transmembrane</keyword>
<evidence type="ECO:0000256" key="9">
    <source>
        <dbReference type="ARBA" id="ARBA00023251"/>
    </source>
</evidence>
<feature type="transmembrane region" description="Helical" evidence="10">
    <location>
        <begin position="320"/>
        <end position="340"/>
    </location>
</feature>
<comment type="caution">
    <text evidence="11">The sequence shown here is derived from an EMBL/GenBank/DDBJ whole genome shotgun (WGS) entry which is preliminary data.</text>
</comment>
<dbReference type="PANTHER" id="PTHR43823">
    <property type="entry name" value="SPORULATION PROTEIN YKVU"/>
    <property type="match status" value="1"/>
</dbReference>
<evidence type="ECO:0000256" key="1">
    <source>
        <dbReference type="ARBA" id="ARBA00004651"/>
    </source>
</evidence>
<evidence type="ECO:0000256" key="4">
    <source>
        <dbReference type="ARBA" id="ARBA00022448"/>
    </source>
</evidence>
<dbReference type="EMBL" id="DVNG01000108">
    <property type="protein sequence ID" value="HIU50790.1"/>
    <property type="molecule type" value="Genomic_DNA"/>
</dbReference>